<comment type="caution">
    <text evidence="1">The sequence shown here is derived from an EMBL/GenBank/DDBJ whole genome shotgun (WGS) entry which is preliminary data.</text>
</comment>
<dbReference type="Proteomes" id="UP000298663">
    <property type="component" value="Unassembled WGS sequence"/>
</dbReference>
<evidence type="ECO:0000313" key="1">
    <source>
        <dbReference type="EMBL" id="TKR96439.1"/>
    </source>
</evidence>
<gene>
    <name evidence="1" type="ORF">L596_010454</name>
</gene>
<evidence type="ECO:0000313" key="2">
    <source>
        <dbReference type="Proteomes" id="UP000298663"/>
    </source>
</evidence>
<reference evidence="1 2" key="2">
    <citation type="journal article" date="2019" name="G3 (Bethesda)">
        <title>Hybrid Assembly of the Genome of the Entomopathogenic Nematode Steinernema carpocapsae Identifies the X-Chromosome.</title>
        <authorList>
            <person name="Serra L."/>
            <person name="Macchietto M."/>
            <person name="Macias-Munoz A."/>
            <person name="McGill C.J."/>
            <person name="Rodriguez I.M."/>
            <person name="Rodriguez B."/>
            <person name="Murad R."/>
            <person name="Mortazavi A."/>
        </authorList>
    </citation>
    <scope>NUCLEOTIDE SEQUENCE [LARGE SCALE GENOMIC DNA]</scope>
    <source>
        <strain evidence="1 2">ALL</strain>
    </source>
</reference>
<keyword evidence="2" id="KW-1185">Reference proteome</keyword>
<reference evidence="1 2" key="1">
    <citation type="journal article" date="2015" name="Genome Biol.">
        <title>Comparative genomics of Steinernema reveals deeply conserved gene regulatory networks.</title>
        <authorList>
            <person name="Dillman A.R."/>
            <person name="Macchietto M."/>
            <person name="Porter C.F."/>
            <person name="Rogers A."/>
            <person name="Williams B."/>
            <person name="Antoshechkin I."/>
            <person name="Lee M.M."/>
            <person name="Goodwin Z."/>
            <person name="Lu X."/>
            <person name="Lewis E.E."/>
            <person name="Goodrich-Blair H."/>
            <person name="Stock S.P."/>
            <person name="Adams B.J."/>
            <person name="Sternberg P.W."/>
            <person name="Mortazavi A."/>
        </authorList>
    </citation>
    <scope>NUCLEOTIDE SEQUENCE [LARGE SCALE GENOMIC DNA]</scope>
    <source>
        <strain evidence="1 2">ALL</strain>
    </source>
</reference>
<organism evidence="1 2">
    <name type="scientific">Steinernema carpocapsae</name>
    <name type="common">Entomopathogenic nematode</name>
    <dbReference type="NCBI Taxonomy" id="34508"/>
    <lineage>
        <taxon>Eukaryota</taxon>
        <taxon>Metazoa</taxon>
        <taxon>Ecdysozoa</taxon>
        <taxon>Nematoda</taxon>
        <taxon>Chromadorea</taxon>
        <taxon>Rhabditida</taxon>
        <taxon>Tylenchina</taxon>
        <taxon>Panagrolaimomorpha</taxon>
        <taxon>Strongyloidoidea</taxon>
        <taxon>Steinernematidae</taxon>
        <taxon>Steinernema</taxon>
    </lineage>
</organism>
<dbReference type="EMBL" id="AZBU02000002">
    <property type="protein sequence ID" value="TKR96439.1"/>
    <property type="molecule type" value="Genomic_DNA"/>
</dbReference>
<accession>A0A4U5PIH3</accession>
<name>A0A4U5PIH3_STECR</name>
<dbReference type="AlphaFoldDB" id="A0A4U5PIH3"/>
<protein>
    <submittedName>
        <fullName evidence="1">Uncharacterized protein</fullName>
    </submittedName>
</protein>
<proteinExistence type="predicted"/>
<sequence>MVLREIKRWFKEREDEYVDRKAGWAVLPKNLRSMADYVKMKCENAGLGINFYSSVLLLLPQSVSATLALRHRRRVPSR</sequence>